<dbReference type="EMBL" id="BRXS01000002">
    <property type="protein sequence ID" value="GLC25164.1"/>
    <property type="molecule type" value="Genomic_DNA"/>
</dbReference>
<dbReference type="RefSeq" id="WP_284349604.1">
    <property type="nucleotide sequence ID" value="NZ_BRXS01000002.1"/>
</dbReference>
<evidence type="ECO:0000313" key="4">
    <source>
        <dbReference type="Proteomes" id="UP001161325"/>
    </source>
</evidence>
<reference evidence="3" key="1">
    <citation type="submission" date="2022-08" db="EMBL/GenBank/DDBJ databases">
        <title>Draft genome sequencing of Roseisolibacter agri AW1220.</title>
        <authorList>
            <person name="Tobiishi Y."/>
            <person name="Tonouchi A."/>
        </authorList>
    </citation>
    <scope>NUCLEOTIDE SEQUENCE</scope>
    <source>
        <strain evidence="3">AW1220</strain>
    </source>
</reference>
<proteinExistence type="predicted"/>
<gene>
    <name evidence="3" type="ORF">rosag_16770</name>
</gene>
<keyword evidence="1" id="KW-0812">Transmembrane</keyword>
<dbReference type="Proteomes" id="UP001161325">
    <property type="component" value="Unassembled WGS sequence"/>
</dbReference>
<accession>A0AA37Q2G3</accession>
<keyword evidence="1" id="KW-1133">Transmembrane helix</keyword>
<keyword evidence="1" id="KW-0472">Membrane</keyword>
<dbReference type="AlphaFoldDB" id="A0AA37Q2G3"/>
<protein>
    <recommendedName>
        <fullName evidence="2">EfeO-type cupredoxin-like domain-containing protein</fullName>
    </recommendedName>
</protein>
<evidence type="ECO:0000259" key="2">
    <source>
        <dbReference type="Pfam" id="PF13473"/>
    </source>
</evidence>
<comment type="caution">
    <text evidence="3">The sequence shown here is derived from an EMBL/GenBank/DDBJ whole genome shotgun (WGS) entry which is preliminary data.</text>
</comment>
<evidence type="ECO:0000313" key="3">
    <source>
        <dbReference type="EMBL" id="GLC25164.1"/>
    </source>
</evidence>
<dbReference type="Pfam" id="PF13473">
    <property type="entry name" value="Cupredoxin_1"/>
    <property type="match status" value="1"/>
</dbReference>
<feature type="transmembrane region" description="Helical" evidence="1">
    <location>
        <begin position="6"/>
        <end position="25"/>
    </location>
</feature>
<name>A0AA37Q2G3_9BACT</name>
<keyword evidence="4" id="KW-1185">Reference proteome</keyword>
<dbReference type="InterPro" id="IPR028096">
    <property type="entry name" value="EfeO_Cupredoxin"/>
</dbReference>
<sequence>MTTVDWLVLAGGAAGIAWVNWYFFLAQRTAAVATVASGATAAGAPQEATIAVHGGYTPAVVRVKAGRPVRLTFDRQETSSCSEEVVFGDFGVRRFLPAHQRTVVEVTPPAAGTYEFTCGMGMLRGKLVAE</sequence>
<dbReference type="InterPro" id="IPR008972">
    <property type="entry name" value="Cupredoxin"/>
</dbReference>
<organism evidence="3 4">
    <name type="scientific">Roseisolibacter agri</name>
    <dbReference type="NCBI Taxonomy" id="2014610"/>
    <lineage>
        <taxon>Bacteria</taxon>
        <taxon>Pseudomonadati</taxon>
        <taxon>Gemmatimonadota</taxon>
        <taxon>Gemmatimonadia</taxon>
        <taxon>Gemmatimonadales</taxon>
        <taxon>Gemmatimonadaceae</taxon>
        <taxon>Roseisolibacter</taxon>
    </lineage>
</organism>
<dbReference type="Gene3D" id="2.60.40.420">
    <property type="entry name" value="Cupredoxins - blue copper proteins"/>
    <property type="match status" value="1"/>
</dbReference>
<feature type="domain" description="EfeO-type cupredoxin-like" evidence="2">
    <location>
        <begin position="31"/>
        <end position="129"/>
    </location>
</feature>
<evidence type="ECO:0000256" key="1">
    <source>
        <dbReference type="SAM" id="Phobius"/>
    </source>
</evidence>
<dbReference type="SUPFAM" id="SSF49503">
    <property type="entry name" value="Cupredoxins"/>
    <property type="match status" value="1"/>
</dbReference>